<name>A0A5C6CC05_9BACT</name>
<evidence type="ECO:0000259" key="1">
    <source>
        <dbReference type="PROSITE" id="PS50994"/>
    </source>
</evidence>
<dbReference type="OrthoDB" id="239066at2"/>
<keyword evidence="3" id="KW-1185">Reference proteome</keyword>
<reference evidence="2 3" key="1">
    <citation type="submission" date="2019-02" db="EMBL/GenBank/DDBJ databases">
        <title>Deep-cultivation of Planctomycetes and their phenomic and genomic characterization uncovers novel biology.</title>
        <authorList>
            <person name="Wiegand S."/>
            <person name="Jogler M."/>
            <person name="Boedeker C."/>
            <person name="Pinto D."/>
            <person name="Vollmers J."/>
            <person name="Rivas-Marin E."/>
            <person name="Kohn T."/>
            <person name="Peeters S.H."/>
            <person name="Heuer A."/>
            <person name="Rast P."/>
            <person name="Oberbeckmann S."/>
            <person name="Bunk B."/>
            <person name="Jeske O."/>
            <person name="Meyerdierks A."/>
            <person name="Storesund J.E."/>
            <person name="Kallscheuer N."/>
            <person name="Luecker S."/>
            <person name="Lage O.M."/>
            <person name="Pohl T."/>
            <person name="Merkel B.J."/>
            <person name="Hornburger P."/>
            <person name="Mueller R.-W."/>
            <person name="Bruemmer F."/>
            <person name="Labrenz M."/>
            <person name="Spormann A.M."/>
            <person name="Op Den Camp H."/>
            <person name="Overmann J."/>
            <person name="Amann R."/>
            <person name="Jetten M.S.M."/>
            <person name="Mascher T."/>
            <person name="Medema M.H."/>
            <person name="Devos D.P."/>
            <person name="Kaster A.-K."/>
            <person name="Ovreas L."/>
            <person name="Rohde M."/>
            <person name="Galperin M.Y."/>
            <person name="Jogler C."/>
        </authorList>
    </citation>
    <scope>NUCLEOTIDE SEQUENCE [LARGE SCALE GENOMIC DNA]</scope>
    <source>
        <strain evidence="2 3">Pla144</strain>
    </source>
</reference>
<dbReference type="Pfam" id="PF13683">
    <property type="entry name" value="rve_3"/>
    <property type="match status" value="1"/>
</dbReference>
<dbReference type="Gene3D" id="3.30.420.10">
    <property type="entry name" value="Ribonuclease H-like superfamily/Ribonuclease H"/>
    <property type="match status" value="1"/>
</dbReference>
<protein>
    <submittedName>
        <fullName evidence="2">Integrase core domain protein</fullName>
    </submittedName>
</protein>
<proteinExistence type="predicted"/>
<dbReference type="GO" id="GO:0015074">
    <property type="term" value="P:DNA integration"/>
    <property type="evidence" value="ECO:0007669"/>
    <property type="project" value="InterPro"/>
</dbReference>
<dbReference type="PROSITE" id="PS50994">
    <property type="entry name" value="INTEGRASE"/>
    <property type="match status" value="1"/>
</dbReference>
<dbReference type="AlphaFoldDB" id="A0A5C6CC05"/>
<dbReference type="InterPro" id="IPR001584">
    <property type="entry name" value="Integrase_cat-core"/>
</dbReference>
<organism evidence="2 3">
    <name type="scientific">Bythopirellula polymerisocia</name>
    <dbReference type="NCBI Taxonomy" id="2528003"/>
    <lineage>
        <taxon>Bacteria</taxon>
        <taxon>Pseudomonadati</taxon>
        <taxon>Planctomycetota</taxon>
        <taxon>Planctomycetia</taxon>
        <taxon>Pirellulales</taxon>
        <taxon>Lacipirellulaceae</taxon>
        <taxon>Bythopirellula</taxon>
    </lineage>
</organism>
<evidence type="ECO:0000313" key="3">
    <source>
        <dbReference type="Proteomes" id="UP000318437"/>
    </source>
</evidence>
<dbReference type="InterPro" id="IPR012337">
    <property type="entry name" value="RNaseH-like_sf"/>
</dbReference>
<evidence type="ECO:0000313" key="2">
    <source>
        <dbReference type="EMBL" id="TWU21367.1"/>
    </source>
</evidence>
<dbReference type="InterPro" id="IPR036397">
    <property type="entry name" value="RNaseH_sf"/>
</dbReference>
<dbReference type="EMBL" id="SJPS01000010">
    <property type="protein sequence ID" value="TWU21367.1"/>
    <property type="molecule type" value="Genomic_DNA"/>
</dbReference>
<dbReference type="SUPFAM" id="SSF53098">
    <property type="entry name" value="Ribonuclease H-like"/>
    <property type="match status" value="1"/>
</dbReference>
<comment type="caution">
    <text evidence="2">The sequence shown here is derived from an EMBL/GenBank/DDBJ whole genome shotgun (WGS) entry which is preliminary data.</text>
</comment>
<sequence>MIWTPTGLRQAFVLAFIHVDSRRVISSPCSFKQDAKWLVSQAHAFIEQVREADLRMEYLVRDRDGMYVQEFDQVFQDIGCRVMQTAPQAPNQNAFIERWMKSIKFETLNYFSVFGKKHLDYLVSSYLEYYNEVRPHHALDNRPLTGVWPEIDNPLTAGEKIGCHETLGGLLRHYERVAA</sequence>
<gene>
    <name evidence="2" type="ORF">Pla144_45880</name>
</gene>
<dbReference type="Proteomes" id="UP000318437">
    <property type="component" value="Unassembled WGS sequence"/>
</dbReference>
<feature type="domain" description="Integrase catalytic" evidence="1">
    <location>
        <begin position="1"/>
        <end position="151"/>
    </location>
</feature>
<dbReference type="GO" id="GO:0003676">
    <property type="term" value="F:nucleic acid binding"/>
    <property type="evidence" value="ECO:0007669"/>
    <property type="project" value="InterPro"/>
</dbReference>
<accession>A0A5C6CC05</accession>
<dbReference type="RefSeq" id="WP_146452830.1">
    <property type="nucleotide sequence ID" value="NZ_SJPS01000010.1"/>
</dbReference>